<sequence length="157" mass="17027">MKFGHSSSLPNPYVTYSDAYTKENIFEMASITESIVFQIPPGVDIIAWVGNFAQSKKVYVNVLGGSGLLSEVAICLNQKLGPINFSERFNLMSLTGSFCMSETFVSSYFAALLARMDGTVIAGSVSRLITMTPVVLTAHICKDIKVIGGNSRILARM</sequence>
<dbReference type="PANTHER" id="PTHR31100:SF63">
    <property type="entry name" value="AT-HOOK MOTIF NUCLEAR-LOCALIZED PROTEIN"/>
    <property type="match status" value="1"/>
</dbReference>
<dbReference type="CDD" id="cd11378">
    <property type="entry name" value="DUF296"/>
    <property type="match status" value="1"/>
</dbReference>
<protein>
    <recommendedName>
        <fullName evidence="4">PPC domain-containing protein</fullName>
    </recommendedName>
</protein>
<evidence type="ECO:0000313" key="6">
    <source>
        <dbReference type="Proteomes" id="UP001237642"/>
    </source>
</evidence>
<dbReference type="PROSITE" id="PS51742">
    <property type="entry name" value="PPC"/>
    <property type="match status" value="1"/>
</dbReference>
<gene>
    <name evidence="5" type="ORF">POM88_042743</name>
</gene>
<evidence type="ECO:0000256" key="2">
    <source>
        <dbReference type="ARBA" id="ARBA00023125"/>
    </source>
</evidence>
<feature type="domain" description="PPC" evidence="4">
    <location>
        <begin position="29"/>
        <end position="157"/>
    </location>
</feature>
<dbReference type="GO" id="GO:0005634">
    <property type="term" value="C:nucleus"/>
    <property type="evidence" value="ECO:0007669"/>
    <property type="project" value="TreeGrafter"/>
</dbReference>
<dbReference type="SUPFAM" id="SSF117856">
    <property type="entry name" value="AF0104/ALDC/Ptd012-like"/>
    <property type="match status" value="1"/>
</dbReference>
<proteinExistence type="predicted"/>
<evidence type="ECO:0000313" key="5">
    <source>
        <dbReference type="EMBL" id="KAK1367182.1"/>
    </source>
</evidence>
<dbReference type="Proteomes" id="UP001237642">
    <property type="component" value="Unassembled WGS sequence"/>
</dbReference>
<name>A0AAD8HJ67_9APIA</name>
<dbReference type="InterPro" id="IPR005175">
    <property type="entry name" value="PPC_dom"/>
</dbReference>
<evidence type="ECO:0000256" key="3">
    <source>
        <dbReference type="ARBA" id="ARBA00023163"/>
    </source>
</evidence>
<evidence type="ECO:0000256" key="1">
    <source>
        <dbReference type="ARBA" id="ARBA00023015"/>
    </source>
</evidence>
<evidence type="ECO:0000259" key="4">
    <source>
        <dbReference type="PROSITE" id="PS51742"/>
    </source>
</evidence>
<dbReference type="PANTHER" id="PTHR31100">
    <property type="entry name" value="AT-HOOK MOTIF NUCLEAR-LOCALIZED PROTEIN 15"/>
    <property type="match status" value="1"/>
</dbReference>
<reference evidence="5" key="2">
    <citation type="submission" date="2023-05" db="EMBL/GenBank/DDBJ databases">
        <authorList>
            <person name="Schelkunov M.I."/>
        </authorList>
    </citation>
    <scope>NUCLEOTIDE SEQUENCE</scope>
    <source>
        <strain evidence="5">Hsosn_3</strain>
        <tissue evidence="5">Leaf</tissue>
    </source>
</reference>
<keyword evidence="2" id="KW-0238">DNA-binding</keyword>
<dbReference type="InterPro" id="IPR014476">
    <property type="entry name" value="AHL15-29"/>
</dbReference>
<accession>A0AAD8HJ67</accession>
<dbReference type="Gene3D" id="3.30.1330.80">
    <property type="entry name" value="Hypothetical protein, similar to alpha- acetolactate decarboxylase, domain 2"/>
    <property type="match status" value="1"/>
</dbReference>
<keyword evidence="1" id="KW-0805">Transcription regulation</keyword>
<dbReference type="Pfam" id="PF03479">
    <property type="entry name" value="PCC"/>
    <property type="match status" value="1"/>
</dbReference>
<dbReference type="GO" id="GO:0003700">
    <property type="term" value="F:DNA-binding transcription factor activity"/>
    <property type="evidence" value="ECO:0007669"/>
    <property type="project" value="TreeGrafter"/>
</dbReference>
<dbReference type="GO" id="GO:0003680">
    <property type="term" value="F:minor groove of adenine-thymine-rich DNA binding"/>
    <property type="evidence" value="ECO:0007669"/>
    <property type="project" value="InterPro"/>
</dbReference>
<dbReference type="AlphaFoldDB" id="A0AAD8HJ67"/>
<keyword evidence="6" id="KW-1185">Reference proteome</keyword>
<organism evidence="5 6">
    <name type="scientific">Heracleum sosnowskyi</name>
    <dbReference type="NCBI Taxonomy" id="360622"/>
    <lineage>
        <taxon>Eukaryota</taxon>
        <taxon>Viridiplantae</taxon>
        <taxon>Streptophyta</taxon>
        <taxon>Embryophyta</taxon>
        <taxon>Tracheophyta</taxon>
        <taxon>Spermatophyta</taxon>
        <taxon>Magnoliopsida</taxon>
        <taxon>eudicotyledons</taxon>
        <taxon>Gunneridae</taxon>
        <taxon>Pentapetalae</taxon>
        <taxon>asterids</taxon>
        <taxon>campanulids</taxon>
        <taxon>Apiales</taxon>
        <taxon>Apiaceae</taxon>
        <taxon>Apioideae</taxon>
        <taxon>apioid superclade</taxon>
        <taxon>Tordylieae</taxon>
        <taxon>Tordyliinae</taxon>
        <taxon>Heracleum</taxon>
    </lineage>
</organism>
<dbReference type="EMBL" id="JAUIZM010000009">
    <property type="protein sequence ID" value="KAK1367182.1"/>
    <property type="molecule type" value="Genomic_DNA"/>
</dbReference>
<keyword evidence="3" id="KW-0804">Transcription</keyword>
<comment type="caution">
    <text evidence="5">The sequence shown here is derived from an EMBL/GenBank/DDBJ whole genome shotgun (WGS) entry which is preliminary data.</text>
</comment>
<reference evidence="5" key="1">
    <citation type="submission" date="2023-02" db="EMBL/GenBank/DDBJ databases">
        <title>Genome of toxic invasive species Heracleum sosnowskyi carries increased number of genes despite the absence of recent whole-genome duplications.</title>
        <authorList>
            <person name="Schelkunov M."/>
            <person name="Shtratnikova V."/>
            <person name="Makarenko M."/>
            <person name="Klepikova A."/>
            <person name="Omelchenko D."/>
            <person name="Novikova G."/>
            <person name="Obukhova E."/>
            <person name="Bogdanov V."/>
            <person name="Penin A."/>
            <person name="Logacheva M."/>
        </authorList>
    </citation>
    <scope>NUCLEOTIDE SEQUENCE</scope>
    <source>
        <strain evidence="5">Hsosn_3</strain>
        <tissue evidence="5">Leaf</tissue>
    </source>
</reference>